<dbReference type="Gene3D" id="3.40.50.2000">
    <property type="entry name" value="Glycogen Phosphorylase B"/>
    <property type="match status" value="2"/>
</dbReference>
<evidence type="ECO:0000259" key="2">
    <source>
        <dbReference type="Pfam" id="PF13439"/>
    </source>
</evidence>
<evidence type="ECO:0000259" key="1">
    <source>
        <dbReference type="Pfam" id="PF00534"/>
    </source>
</evidence>
<dbReference type="AlphaFoldDB" id="A0A085Z2K7"/>
<dbReference type="GO" id="GO:0016757">
    <property type="term" value="F:glycosyltransferase activity"/>
    <property type="evidence" value="ECO:0007669"/>
    <property type="project" value="InterPro"/>
</dbReference>
<protein>
    <submittedName>
        <fullName evidence="3">Glycosyl transferase family 1</fullName>
    </submittedName>
</protein>
<evidence type="ECO:0000313" key="3">
    <source>
        <dbReference type="EMBL" id="KFE98670.1"/>
    </source>
</evidence>
<dbReference type="InterPro" id="IPR001296">
    <property type="entry name" value="Glyco_trans_1"/>
</dbReference>
<dbReference type="PANTHER" id="PTHR12526">
    <property type="entry name" value="GLYCOSYLTRANSFERASE"/>
    <property type="match status" value="1"/>
</dbReference>
<feature type="domain" description="Glycosyltransferase subfamily 4-like N-terminal" evidence="2">
    <location>
        <begin position="16"/>
        <end position="190"/>
    </location>
</feature>
<dbReference type="PANTHER" id="PTHR12526:SF630">
    <property type="entry name" value="GLYCOSYLTRANSFERASE"/>
    <property type="match status" value="1"/>
</dbReference>
<dbReference type="CDD" id="cd03811">
    <property type="entry name" value="GT4_GT28_WabH-like"/>
    <property type="match status" value="1"/>
</dbReference>
<keyword evidence="4" id="KW-1185">Reference proteome</keyword>
<accession>A0A085Z2K7</accession>
<dbReference type="RefSeq" id="WP_034677919.1">
    <property type="nucleotide sequence ID" value="NZ_FPAP01000002.1"/>
</dbReference>
<dbReference type="eggNOG" id="COG0438">
    <property type="taxonomic scope" value="Bacteria"/>
</dbReference>
<name>A0A085Z2K7_9FLAO</name>
<organism evidence="3 4">
    <name type="scientific">Chryseobacterium formosense</name>
    <dbReference type="NCBI Taxonomy" id="236814"/>
    <lineage>
        <taxon>Bacteria</taxon>
        <taxon>Pseudomonadati</taxon>
        <taxon>Bacteroidota</taxon>
        <taxon>Flavobacteriia</taxon>
        <taxon>Flavobacteriales</taxon>
        <taxon>Weeksellaceae</taxon>
        <taxon>Chryseobacterium group</taxon>
        <taxon>Chryseobacterium</taxon>
    </lineage>
</organism>
<feature type="domain" description="Glycosyl transferase family 1" evidence="1">
    <location>
        <begin position="200"/>
        <end position="356"/>
    </location>
</feature>
<sequence length="384" mass="44849">MSQKIKVLFYHRSMEMGGVERVILDLFQNLPQELFDITLLLNTFQGELRNEIPPHIKVTSVQKGREDMSAKKPIRFFQLVKRAIILWYYRKNPKALYNKYIKTDFDIEVASGYTDFDSVLNSPMKARKVAWFHTDVSYDPDQKRVMHRITSLKKFDWVIFGSRQTRDIIKELYNIEYPNSSVIYNAIKIEEARKKSLEFPVSYNQRPVFSSMGRLHVRKNYHTLMKVHKRLLDEGYNHSIAVIGGGTEMENLKNQAKDLGVEKSYLLLDSQINPYPYIKNSDYFIFPSESESYPLTIGEVMGLEIPTISTNVGGIPEMIEHNYDGLLVEPTEESIYQGMKLFLTDNELVEKIKRNATVSVSKFDNDQIYRQVTSVFEKQYKLKQ</sequence>
<comment type="caution">
    <text evidence="3">The sequence shown here is derived from an EMBL/GenBank/DDBJ whole genome shotgun (WGS) entry which is preliminary data.</text>
</comment>
<dbReference type="SUPFAM" id="SSF53756">
    <property type="entry name" value="UDP-Glycosyltransferase/glycogen phosphorylase"/>
    <property type="match status" value="1"/>
</dbReference>
<dbReference type="InterPro" id="IPR028098">
    <property type="entry name" value="Glyco_trans_4-like_N"/>
</dbReference>
<dbReference type="EMBL" id="JPRP01000002">
    <property type="protein sequence ID" value="KFE98670.1"/>
    <property type="molecule type" value="Genomic_DNA"/>
</dbReference>
<dbReference type="Proteomes" id="UP000028713">
    <property type="component" value="Unassembled WGS sequence"/>
</dbReference>
<reference evidence="3 4" key="1">
    <citation type="submission" date="2014-07" db="EMBL/GenBank/DDBJ databases">
        <title>Genome of Chryseobacterium formosense LMG 24722.</title>
        <authorList>
            <person name="Pipes S.E."/>
            <person name="Stropko S.J."/>
            <person name="Newman J.D."/>
        </authorList>
    </citation>
    <scope>NUCLEOTIDE SEQUENCE [LARGE SCALE GENOMIC DNA]</scope>
    <source>
        <strain evidence="3 4">LMG 24722</strain>
    </source>
</reference>
<keyword evidence="3" id="KW-0808">Transferase</keyword>
<proteinExistence type="predicted"/>
<dbReference type="STRING" id="236814.IX39_14660"/>
<evidence type="ECO:0000313" key="4">
    <source>
        <dbReference type="Proteomes" id="UP000028713"/>
    </source>
</evidence>
<gene>
    <name evidence="3" type="ORF">IX39_14660</name>
</gene>
<dbReference type="Pfam" id="PF13439">
    <property type="entry name" value="Glyco_transf_4"/>
    <property type="match status" value="1"/>
</dbReference>
<dbReference type="Pfam" id="PF00534">
    <property type="entry name" value="Glycos_transf_1"/>
    <property type="match status" value="1"/>
</dbReference>